<keyword evidence="5" id="KW-1185">Reference proteome</keyword>
<proteinExistence type="predicted"/>
<feature type="transmembrane region" description="Helical" evidence="1">
    <location>
        <begin position="20"/>
        <end position="42"/>
    </location>
</feature>
<dbReference type="EMBL" id="FQVY01000002">
    <property type="protein sequence ID" value="SHG11882.1"/>
    <property type="molecule type" value="Genomic_DNA"/>
</dbReference>
<dbReference type="RefSeq" id="WP_161213352.1">
    <property type="nucleotide sequence ID" value="NZ_FQVY01000002.1"/>
</dbReference>
<reference evidence="3" key="2">
    <citation type="submission" date="2016-11" db="EMBL/GenBank/DDBJ databases">
        <authorList>
            <person name="Varghese N."/>
            <person name="Submissions S."/>
        </authorList>
    </citation>
    <scope>NUCLEOTIDE SEQUENCE</scope>
    <source>
        <strain evidence="3">DSM 4029</strain>
    </source>
</reference>
<organism evidence="3 4">
    <name type="scientific">Bittarella massiliensis</name>
    <name type="common">ex Durand et al. 2017</name>
    <dbReference type="NCBI Taxonomy" id="1720313"/>
    <lineage>
        <taxon>Bacteria</taxon>
        <taxon>Bacillati</taxon>
        <taxon>Bacillota</taxon>
        <taxon>Clostridia</taxon>
        <taxon>Eubacteriales</taxon>
        <taxon>Oscillospiraceae</taxon>
        <taxon>Bittarella (ex Durand et al. 2017)</taxon>
    </lineage>
</organism>
<sequence length="47" mass="4947">MYPTLLTLSPLTGDTTTTPTGLYIALGAAAVLLIALGVFAVLRRRDK</sequence>
<protein>
    <recommendedName>
        <fullName evidence="6">LPXTG cell wall anchor domain-containing protein</fullName>
    </recommendedName>
</protein>
<evidence type="ECO:0000256" key="1">
    <source>
        <dbReference type="SAM" id="Phobius"/>
    </source>
</evidence>
<name>A0AAQ1MDG3_9FIRM</name>
<accession>A0AAQ1MDG3</accession>
<keyword evidence="1" id="KW-0812">Transmembrane</keyword>
<gene>
    <name evidence="2" type="ORF">GT747_04825</name>
    <name evidence="3" type="ORF">SAMN05444424_1537</name>
</gene>
<dbReference type="Proteomes" id="UP000184089">
    <property type="component" value="Unassembled WGS sequence"/>
</dbReference>
<dbReference type="AlphaFoldDB" id="A0AAQ1MDG3"/>
<comment type="caution">
    <text evidence="3">The sequence shown here is derived from an EMBL/GenBank/DDBJ whole genome shotgun (WGS) entry which is preliminary data.</text>
</comment>
<evidence type="ECO:0000313" key="3">
    <source>
        <dbReference type="EMBL" id="SHG11882.1"/>
    </source>
</evidence>
<reference evidence="4" key="1">
    <citation type="submission" date="2016-11" db="EMBL/GenBank/DDBJ databases">
        <authorList>
            <person name="Jaros S."/>
            <person name="Januszkiewicz K."/>
            <person name="Wedrychowicz H."/>
        </authorList>
    </citation>
    <scope>NUCLEOTIDE SEQUENCE [LARGE SCALE GENOMIC DNA]</scope>
    <source>
        <strain evidence="4">DSM 4029</strain>
    </source>
</reference>
<dbReference type="EMBL" id="WWVX01000002">
    <property type="protein sequence ID" value="MZL69092.1"/>
    <property type="molecule type" value="Genomic_DNA"/>
</dbReference>
<evidence type="ECO:0000313" key="4">
    <source>
        <dbReference type="Proteomes" id="UP000184089"/>
    </source>
</evidence>
<keyword evidence="1" id="KW-1133">Transmembrane helix</keyword>
<evidence type="ECO:0000313" key="2">
    <source>
        <dbReference type="EMBL" id="MZL69092.1"/>
    </source>
</evidence>
<evidence type="ECO:0008006" key="6">
    <source>
        <dbReference type="Google" id="ProtNLM"/>
    </source>
</evidence>
<reference evidence="2 5" key="3">
    <citation type="journal article" date="2019" name="Nat. Med.">
        <title>A library of human gut bacterial isolates paired with longitudinal multiomics data enables mechanistic microbiome research.</title>
        <authorList>
            <person name="Poyet M."/>
            <person name="Groussin M."/>
            <person name="Gibbons S.M."/>
            <person name="Avila-Pacheco J."/>
            <person name="Jiang X."/>
            <person name="Kearney S.M."/>
            <person name="Perrotta A.R."/>
            <person name="Berdy B."/>
            <person name="Zhao S."/>
            <person name="Lieberman T.D."/>
            <person name="Swanson P.K."/>
            <person name="Smith M."/>
            <person name="Roesemann S."/>
            <person name="Alexander J.E."/>
            <person name="Rich S.A."/>
            <person name="Livny J."/>
            <person name="Vlamakis H."/>
            <person name="Clish C."/>
            <person name="Bullock K."/>
            <person name="Deik A."/>
            <person name="Scott J."/>
            <person name="Pierce K.A."/>
            <person name="Xavier R.J."/>
            <person name="Alm E.J."/>
        </authorList>
    </citation>
    <scope>NUCLEOTIDE SEQUENCE [LARGE SCALE GENOMIC DNA]</scope>
    <source>
        <strain evidence="2 5">BIOML-A2</strain>
    </source>
</reference>
<keyword evidence="1" id="KW-0472">Membrane</keyword>
<dbReference type="Proteomes" id="UP000474718">
    <property type="component" value="Unassembled WGS sequence"/>
</dbReference>
<evidence type="ECO:0000313" key="5">
    <source>
        <dbReference type="Proteomes" id="UP000474718"/>
    </source>
</evidence>